<dbReference type="Pfam" id="PF00583">
    <property type="entry name" value="Acetyltransf_1"/>
    <property type="match status" value="1"/>
</dbReference>
<evidence type="ECO:0000256" key="2">
    <source>
        <dbReference type="ARBA" id="ARBA00023315"/>
    </source>
</evidence>
<gene>
    <name evidence="4" type="ORF">MNKW57_12350</name>
</gene>
<reference evidence="4 5" key="1">
    <citation type="submission" date="2023-04" db="EMBL/GenBank/DDBJ databases">
        <title>Marinobulbifer ophiurae gen. nov., sp. Nov., isolate from tissue of brittle star Ophioplocus japonicus.</title>
        <authorList>
            <person name="Kawano K."/>
            <person name="Sawayama S."/>
            <person name="Nakagawa S."/>
        </authorList>
    </citation>
    <scope>NUCLEOTIDE SEQUENCE [LARGE SCALE GENOMIC DNA]</scope>
    <source>
        <strain evidence="4 5">NKW57</strain>
    </source>
</reference>
<keyword evidence="1" id="KW-0808">Transferase</keyword>
<evidence type="ECO:0000313" key="5">
    <source>
        <dbReference type="Proteomes" id="UP001224392"/>
    </source>
</evidence>
<dbReference type="InterPro" id="IPR016181">
    <property type="entry name" value="Acyl_CoA_acyltransferase"/>
</dbReference>
<dbReference type="InterPro" id="IPR000182">
    <property type="entry name" value="GNAT_dom"/>
</dbReference>
<dbReference type="InterPro" id="IPR050680">
    <property type="entry name" value="YpeA/RimI_acetyltransf"/>
</dbReference>
<feature type="domain" description="N-acetyltransferase" evidence="3">
    <location>
        <begin position="4"/>
        <end position="208"/>
    </location>
</feature>
<comment type="caution">
    <text evidence="4">The sequence shown here is derived from an EMBL/GenBank/DDBJ whole genome shotgun (WGS) entry which is preliminary data.</text>
</comment>
<organism evidence="4 5">
    <name type="scientific">Biformimicrobium ophioploci</name>
    <dbReference type="NCBI Taxonomy" id="3036711"/>
    <lineage>
        <taxon>Bacteria</taxon>
        <taxon>Pseudomonadati</taxon>
        <taxon>Pseudomonadota</taxon>
        <taxon>Gammaproteobacteria</taxon>
        <taxon>Cellvibrionales</taxon>
        <taxon>Microbulbiferaceae</taxon>
        <taxon>Biformimicrobium</taxon>
    </lineage>
</organism>
<name>A0ABQ6LXW7_9GAMM</name>
<evidence type="ECO:0000313" key="4">
    <source>
        <dbReference type="EMBL" id="GMG86914.1"/>
    </source>
</evidence>
<dbReference type="Gene3D" id="3.40.630.30">
    <property type="match status" value="1"/>
</dbReference>
<dbReference type="PROSITE" id="PS51186">
    <property type="entry name" value="GNAT"/>
    <property type="match status" value="1"/>
</dbReference>
<proteinExistence type="predicted"/>
<protein>
    <recommendedName>
        <fullName evidence="3">N-acetyltransferase domain-containing protein</fullName>
    </recommendedName>
</protein>
<evidence type="ECO:0000259" key="3">
    <source>
        <dbReference type="PROSITE" id="PS51186"/>
    </source>
</evidence>
<dbReference type="Proteomes" id="UP001224392">
    <property type="component" value="Unassembled WGS sequence"/>
</dbReference>
<dbReference type="EMBL" id="BSYJ01000002">
    <property type="protein sequence ID" value="GMG86914.1"/>
    <property type="molecule type" value="Genomic_DNA"/>
</dbReference>
<dbReference type="PANTHER" id="PTHR43420">
    <property type="entry name" value="ACETYLTRANSFERASE"/>
    <property type="match status" value="1"/>
</dbReference>
<dbReference type="SUPFAM" id="SSF55729">
    <property type="entry name" value="Acyl-CoA N-acyltransferases (Nat)"/>
    <property type="match status" value="1"/>
</dbReference>
<evidence type="ECO:0000256" key="1">
    <source>
        <dbReference type="ARBA" id="ARBA00022679"/>
    </source>
</evidence>
<accession>A0ABQ6LXW7</accession>
<sequence>MLDIQFRPATPEDVSEAVPLIHSSGPAAFNYVFCCRSNDEARHFLREAFSLRSSEWSYINHCVVEYQGRCIGIGAVKEAGQNRRFMFAALRRIFAFYGLARAPGVILRGLRTERVIAPPVPGVGLIYDVAIAPEYRGRGIGRLLVEHLLKKVTSSGYGVAALDVADTNHGARELYESIGFRVSRSRKGGPRSAYGELVSHHYMEISLGNE</sequence>
<dbReference type="RefSeq" id="WP_285763540.1">
    <property type="nucleotide sequence ID" value="NZ_BSYJ01000002.1"/>
</dbReference>
<dbReference type="CDD" id="cd04301">
    <property type="entry name" value="NAT_SF"/>
    <property type="match status" value="1"/>
</dbReference>
<keyword evidence="5" id="KW-1185">Reference proteome</keyword>
<keyword evidence="2" id="KW-0012">Acyltransferase</keyword>